<dbReference type="RefSeq" id="WP_126476865.1">
    <property type="nucleotide sequence ID" value="NZ_RXWV01000023.1"/>
</dbReference>
<organism evidence="1 2">
    <name type="scientific">Mammaliicoccus sciuri</name>
    <name type="common">Staphylococcus sciuri</name>
    <dbReference type="NCBI Taxonomy" id="1296"/>
    <lineage>
        <taxon>Bacteria</taxon>
        <taxon>Bacillati</taxon>
        <taxon>Bacillota</taxon>
        <taxon>Bacilli</taxon>
        <taxon>Bacillales</taxon>
        <taxon>Staphylococcaceae</taxon>
        <taxon>Mammaliicoccus</taxon>
    </lineage>
</organism>
<dbReference type="EMBL" id="RXWV01000023">
    <property type="protein sequence ID" value="RTX73814.1"/>
    <property type="molecule type" value="Genomic_DNA"/>
</dbReference>
<accession>A0AAJ4SIS5</accession>
<protein>
    <submittedName>
        <fullName evidence="1">Uncharacterized protein</fullName>
    </submittedName>
</protein>
<gene>
    <name evidence="1" type="ORF">CD117_04290</name>
</gene>
<name>A0AAJ4SIS5_MAMSC</name>
<proteinExistence type="predicted"/>
<evidence type="ECO:0000313" key="2">
    <source>
        <dbReference type="Proteomes" id="UP000274792"/>
    </source>
</evidence>
<comment type="caution">
    <text evidence="1">The sequence shown here is derived from an EMBL/GenBank/DDBJ whole genome shotgun (WGS) entry which is preliminary data.</text>
</comment>
<evidence type="ECO:0000313" key="1">
    <source>
        <dbReference type="EMBL" id="RTX73814.1"/>
    </source>
</evidence>
<sequence>MNSYVINEVLKSHGVDNPALAKSLETLFMSLASDKAFTDKLYKEIEKKIIQKERNARYSRGGRF</sequence>
<reference evidence="1 2" key="1">
    <citation type="submission" date="2018-10" db="EMBL/GenBank/DDBJ databases">
        <title>A collection Staphylococci species genome sequencing.</title>
        <authorList>
            <person name="Cole K."/>
        </authorList>
    </citation>
    <scope>NUCLEOTIDE SEQUENCE [LARGE SCALE GENOMIC DNA]</scope>
    <source>
        <strain evidence="2">NCTC 12218</strain>
    </source>
</reference>
<dbReference type="AlphaFoldDB" id="A0AAJ4SIS5"/>
<dbReference type="Proteomes" id="UP000274792">
    <property type="component" value="Unassembled WGS sequence"/>
</dbReference>